<dbReference type="Proteomes" id="UP000623687">
    <property type="component" value="Unassembled WGS sequence"/>
</dbReference>
<dbReference type="VEuPathDB" id="FungiDB:PC9H_001758"/>
<proteinExistence type="predicted"/>
<reference evidence="2" key="1">
    <citation type="submission" date="2019-07" db="EMBL/GenBank/DDBJ databases">
        <authorList>
            <person name="Palmer J.M."/>
        </authorList>
    </citation>
    <scope>NUCLEOTIDE SEQUENCE</scope>
    <source>
        <strain evidence="2">PC9</strain>
    </source>
</reference>
<comment type="caution">
    <text evidence="2">The sequence shown here is derived from an EMBL/GenBank/DDBJ whole genome shotgun (WGS) entry which is preliminary data.</text>
</comment>
<dbReference type="GeneID" id="59371599"/>
<gene>
    <name evidence="2" type="ORF">PC9H_001758</name>
</gene>
<protein>
    <submittedName>
        <fullName evidence="2">Uncharacterized protein</fullName>
    </submittedName>
</protein>
<evidence type="ECO:0000313" key="2">
    <source>
        <dbReference type="EMBL" id="KAF7419174.1"/>
    </source>
</evidence>
<dbReference type="EMBL" id="JACETU010000010">
    <property type="protein sequence ID" value="KAF7419174.1"/>
    <property type="molecule type" value="Genomic_DNA"/>
</dbReference>
<name>A0A8H6ZKG6_PLEOS</name>
<feature type="region of interest" description="Disordered" evidence="1">
    <location>
        <begin position="252"/>
        <end position="293"/>
    </location>
</feature>
<keyword evidence="3" id="KW-1185">Reference proteome</keyword>
<evidence type="ECO:0000313" key="3">
    <source>
        <dbReference type="Proteomes" id="UP000623687"/>
    </source>
</evidence>
<dbReference type="RefSeq" id="XP_036626028.1">
    <property type="nucleotide sequence ID" value="XM_036771407.1"/>
</dbReference>
<dbReference type="OrthoDB" id="3231934at2759"/>
<organism evidence="2 3">
    <name type="scientific">Pleurotus ostreatus</name>
    <name type="common">Oyster mushroom</name>
    <name type="synonym">White-rot fungus</name>
    <dbReference type="NCBI Taxonomy" id="5322"/>
    <lineage>
        <taxon>Eukaryota</taxon>
        <taxon>Fungi</taxon>
        <taxon>Dikarya</taxon>
        <taxon>Basidiomycota</taxon>
        <taxon>Agaricomycotina</taxon>
        <taxon>Agaricomycetes</taxon>
        <taxon>Agaricomycetidae</taxon>
        <taxon>Agaricales</taxon>
        <taxon>Pleurotineae</taxon>
        <taxon>Pleurotaceae</taxon>
        <taxon>Pleurotus</taxon>
    </lineage>
</organism>
<sequence length="293" mass="33762">MSYRPNVHYFRWTPSSLNPRYQRASSFSDVIPPCSASNEAHGSLNALNFEVSSIPHDHSLRKLPTDFEGPAPPLCTGKRKVQERIPFRVFGFTYTLDDLVDYALRNCPGDHDTNPESTRRHPSVVRGCRQQDARRHLKKVLGNPQHCLVRTSDGLVLTCIAVGSNYDQKDLDLATDPDNIALFQKLFHWEDRKPRWYKRVKDEREMKERAFERLILTGATILAPPQGTEIRQLAHRCDLAPTETEHVLNDDEEAWQESRRQQVPRDVQNHDEGTKRHQTRSRTTSEASVEDDN</sequence>
<accession>A0A8H6ZKG6</accession>
<dbReference type="AlphaFoldDB" id="A0A8H6ZKG6"/>
<evidence type="ECO:0000256" key="1">
    <source>
        <dbReference type="SAM" id="MobiDB-lite"/>
    </source>
</evidence>